<dbReference type="RefSeq" id="WP_320692179.1">
    <property type="nucleotide sequence ID" value="NZ_JAXHDP010000001.1"/>
</dbReference>
<dbReference type="PANTHER" id="PTHR36439:SF1">
    <property type="entry name" value="DUF1697 DOMAIN-CONTAINING PROTEIN"/>
    <property type="match status" value="1"/>
</dbReference>
<evidence type="ECO:0000313" key="1">
    <source>
        <dbReference type="EMBL" id="MDY4345306.1"/>
    </source>
</evidence>
<dbReference type="InterPro" id="IPR012545">
    <property type="entry name" value="DUF1697"/>
</dbReference>
<dbReference type="SUPFAM" id="SSF160379">
    <property type="entry name" value="SP0830-like"/>
    <property type="match status" value="1"/>
</dbReference>
<dbReference type="Gene3D" id="3.30.70.1260">
    <property type="entry name" value="bacterial protein sp0830 like"/>
    <property type="match status" value="1"/>
</dbReference>
<dbReference type="Gene3D" id="3.30.70.1280">
    <property type="entry name" value="SP0830-like domains"/>
    <property type="match status" value="1"/>
</dbReference>
<comment type="caution">
    <text evidence="1">The sequence shown here is derived from an EMBL/GenBank/DDBJ whole genome shotgun (WGS) entry which is preliminary data.</text>
</comment>
<dbReference type="Proteomes" id="UP001280591">
    <property type="component" value="Unassembled WGS sequence"/>
</dbReference>
<sequence length="193" mass="22948">MIRFALLVRGINVGGKHKVVMAQLRQELTELGLENVETYINSGNIFFDTSMPRTQLVERLLDFFKEHYPFIQHFSLLSQEDYEEELRILPEWWFQEMARKDVLFYTEGLDIKQVIEKVESMELVNEVLHLGKLGIFWGKFSEETYSKTAYHMFLLKMPFYRNITIRNAKTFDKIGQFLKDYEGDNNDIISKNQ</sequence>
<dbReference type="Pfam" id="PF08002">
    <property type="entry name" value="DUF1697"/>
    <property type="match status" value="1"/>
</dbReference>
<gene>
    <name evidence="1" type="ORF">SPC81_01630</name>
</gene>
<dbReference type="PIRSF" id="PIRSF008502">
    <property type="entry name" value="UCP008502"/>
    <property type="match status" value="1"/>
</dbReference>
<dbReference type="PANTHER" id="PTHR36439">
    <property type="entry name" value="BLL4334 PROTEIN"/>
    <property type="match status" value="1"/>
</dbReference>
<dbReference type="EMBL" id="JAXHDP010000001">
    <property type="protein sequence ID" value="MDY4345306.1"/>
    <property type="molecule type" value="Genomic_DNA"/>
</dbReference>
<accession>A0ABU5FV53</accession>
<evidence type="ECO:0000313" key="2">
    <source>
        <dbReference type="Proteomes" id="UP001280591"/>
    </source>
</evidence>
<name>A0ABU5FV53_9STRE</name>
<keyword evidence="2" id="KW-1185">Reference proteome</keyword>
<protein>
    <submittedName>
        <fullName evidence="1">DUF1697 domain-containing protein</fullName>
    </submittedName>
</protein>
<reference evidence="1 2" key="1">
    <citation type="submission" date="2023-11" db="EMBL/GenBank/DDBJ databases">
        <title>Streptococcus wuxiensis sp. nov., Streptococcus jiangnanensis sp. nov., Streptococcus fermentans sp. nov., three novel members of the genus Streptococcus isolated from breast milk.</title>
        <authorList>
            <person name="Zhou Y."/>
            <person name="Yang B."/>
        </authorList>
    </citation>
    <scope>NUCLEOTIDE SEQUENCE [LARGE SCALE GENOMIC DNA]</scope>
    <source>
        <strain evidence="1 2">BJSWXB5TM5</strain>
    </source>
</reference>
<organism evidence="1 2">
    <name type="scientific">Streptococcus fermentans</name>
    <dbReference type="NCBI Taxonomy" id="3095082"/>
    <lineage>
        <taxon>Bacteria</taxon>
        <taxon>Bacillati</taxon>
        <taxon>Bacillota</taxon>
        <taxon>Bacilli</taxon>
        <taxon>Lactobacillales</taxon>
        <taxon>Streptococcaceae</taxon>
        <taxon>Streptococcus</taxon>
    </lineage>
</organism>
<proteinExistence type="predicted"/>